<dbReference type="PANTHER" id="PTHR43424">
    <property type="entry name" value="LOCUS PUTATIVE PROTEIN 1-RELATED"/>
    <property type="match status" value="1"/>
</dbReference>
<feature type="transmembrane region" description="Helical" evidence="5">
    <location>
        <begin position="361"/>
        <end position="379"/>
    </location>
</feature>
<name>A0A1J1DZI4_9FLAO</name>
<keyword evidence="4 5" id="KW-0472">Membrane</keyword>
<feature type="transmembrane region" description="Helical" evidence="5">
    <location>
        <begin position="337"/>
        <end position="355"/>
    </location>
</feature>
<evidence type="ECO:0000256" key="3">
    <source>
        <dbReference type="ARBA" id="ARBA00022989"/>
    </source>
</evidence>
<reference evidence="6 7" key="1">
    <citation type="submission" date="2014-03" db="EMBL/GenBank/DDBJ databases">
        <title>complete genome sequence of Flavobacteriaceae bacterium JBKA-6.</title>
        <authorList>
            <person name="Takano T."/>
            <person name="Nakamura Y."/>
            <person name="Takuma S."/>
            <person name="Yasuike M."/>
            <person name="Matsuyama T."/>
            <person name="Sakai T."/>
            <person name="Fujiwara A."/>
            <person name="Kimoto K."/>
            <person name="Fukuda Y."/>
            <person name="Kondo H."/>
            <person name="Hirono I."/>
            <person name="Nakayasu C."/>
        </authorList>
    </citation>
    <scope>NUCLEOTIDE SEQUENCE [LARGE SCALE GENOMIC DNA]</scope>
    <source>
        <strain evidence="6 7">JBKA-6</strain>
    </source>
</reference>
<sequence>MFNIFLARSLGPEKMGLLSYASGFTAFITSFTYLGLDRIVVKELVKQKNKRDVLLGTAFFLKLACAILVITVVYSIINSLEGDKYDENILVFVMSLITIFQSFGVIRFYFQSKISDKLVVCVDLLGLLTTLILQTLFILGNVSLIFFAWALVFENIILALGLVFIYGYSKLSILKWFFNFKQAIYLLKESWPLIISSIATIIYMRIDQVMIKIMLGNSEAGYYSVSVMFAEAWNFIPIFISYSVFPAIVKSKKLGEKIYYSRLQKFYDLMIWISLIIIIPMFFISSWIIEFMFGMQYSQASEALNIYIWSIVFLFLGVANSGYIVNEGLQIIDMIKIIISSIFNIILNYLLIPRIGIEGAAWSTLISYFTSNYLLLLLFKDTRKSFFLLSKSLLFNSTFIYVKKYIQSIR</sequence>
<accession>A0A1J1DZI4</accession>
<evidence type="ECO:0000313" key="7">
    <source>
        <dbReference type="Proteomes" id="UP000243197"/>
    </source>
</evidence>
<proteinExistence type="predicted"/>
<dbReference type="CDD" id="cd13128">
    <property type="entry name" value="MATE_Wzx_like"/>
    <property type="match status" value="1"/>
</dbReference>
<evidence type="ECO:0000256" key="4">
    <source>
        <dbReference type="ARBA" id="ARBA00023136"/>
    </source>
</evidence>
<keyword evidence="3 5" id="KW-1133">Transmembrane helix</keyword>
<protein>
    <submittedName>
        <fullName evidence="6">Flippase</fullName>
    </submittedName>
</protein>
<feature type="transmembrane region" description="Helical" evidence="5">
    <location>
        <begin position="117"/>
        <end position="139"/>
    </location>
</feature>
<dbReference type="AlphaFoldDB" id="A0A1J1DZI4"/>
<dbReference type="PANTHER" id="PTHR43424:SF1">
    <property type="entry name" value="LOCUS PUTATIVE PROTEIN 1-RELATED"/>
    <property type="match status" value="1"/>
</dbReference>
<dbReference type="GO" id="GO:0016020">
    <property type="term" value="C:membrane"/>
    <property type="evidence" value="ECO:0007669"/>
    <property type="project" value="UniProtKB-SubCell"/>
</dbReference>
<keyword evidence="7" id="KW-1185">Reference proteome</keyword>
<feature type="transmembrane region" description="Helical" evidence="5">
    <location>
        <begin position="306"/>
        <end position="325"/>
    </location>
</feature>
<dbReference type="InterPro" id="IPR052556">
    <property type="entry name" value="PolySynth_Transporter"/>
</dbReference>
<organism evidence="6 7">
    <name type="scientific">Ichthyobacterium seriolicida</name>
    <dbReference type="NCBI Taxonomy" id="242600"/>
    <lineage>
        <taxon>Bacteria</taxon>
        <taxon>Pseudomonadati</taxon>
        <taxon>Bacteroidota</taxon>
        <taxon>Flavobacteriia</taxon>
        <taxon>Flavobacteriales</taxon>
        <taxon>Ichthyobacteriaceae</taxon>
        <taxon>Ichthyobacterium</taxon>
    </lineage>
</organism>
<dbReference type="KEGG" id="ise:JBKA6_1314"/>
<dbReference type="Proteomes" id="UP000243197">
    <property type="component" value="Chromosome"/>
</dbReference>
<evidence type="ECO:0000313" key="6">
    <source>
        <dbReference type="EMBL" id="BAV95327.1"/>
    </source>
</evidence>
<dbReference type="Pfam" id="PF01943">
    <property type="entry name" value="Polysacc_synt"/>
    <property type="match status" value="1"/>
</dbReference>
<feature type="transmembrane region" description="Helical" evidence="5">
    <location>
        <begin position="145"/>
        <end position="169"/>
    </location>
</feature>
<keyword evidence="2 5" id="KW-0812">Transmembrane</keyword>
<evidence type="ECO:0000256" key="1">
    <source>
        <dbReference type="ARBA" id="ARBA00004141"/>
    </source>
</evidence>
<gene>
    <name evidence="6" type="ORF">JBKA6_1314</name>
</gene>
<feature type="transmembrane region" description="Helical" evidence="5">
    <location>
        <begin position="89"/>
        <end position="110"/>
    </location>
</feature>
<evidence type="ECO:0000256" key="2">
    <source>
        <dbReference type="ARBA" id="ARBA00022692"/>
    </source>
</evidence>
<feature type="transmembrane region" description="Helical" evidence="5">
    <location>
        <begin position="20"/>
        <end position="41"/>
    </location>
</feature>
<feature type="transmembrane region" description="Helical" evidence="5">
    <location>
        <begin position="269"/>
        <end position="294"/>
    </location>
</feature>
<feature type="transmembrane region" description="Helical" evidence="5">
    <location>
        <begin position="226"/>
        <end position="249"/>
    </location>
</feature>
<feature type="transmembrane region" description="Helical" evidence="5">
    <location>
        <begin position="53"/>
        <end position="77"/>
    </location>
</feature>
<feature type="transmembrane region" description="Helical" evidence="5">
    <location>
        <begin position="190"/>
        <end position="206"/>
    </location>
</feature>
<comment type="subcellular location">
    <subcellularLocation>
        <location evidence="1">Membrane</location>
        <topology evidence="1">Multi-pass membrane protein</topology>
    </subcellularLocation>
</comment>
<evidence type="ECO:0000256" key="5">
    <source>
        <dbReference type="SAM" id="Phobius"/>
    </source>
</evidence>
<dbReference type="InterPro" id="IPR002797">
    <property type="entry name" value="Polysacc_synth"/>
</dbReference>
<dbReference type="EMBL" id="AP014564">
    <property type="protein sequence ID" value="BAV95327.1"/>
    <property type="molecule type" value="Genomic_DNA"/>
</dbReference>